<keyword evidence="15" id="KW-1185">Reference proteome</keyword>
<dbReference type="EC" id="2.7.11.1" evidence="2"/>
<dbReference type="PANTHER" id="PTHR45723">
    <property type="entry name" value="SERINE/THREONINE-PROTEIN KINASE RIO1"/>
    <property type="match status" value="1"/>
</dbReference>
<dbReference type="InterPro" id="IPR051272">
    <property type="entry name" value="RIO-type_Ser/Thr_kinase"/>
</dbReference>
<dbReference type="InterPro" id="IPR018934">
    <property type="entry name" value="RIO_dom"/>
</dbReference>
<dbReference type="InterPro" id="IPR011009">
    <property type="entry name" value="Kinase-like_dom_sf"/>
</dbReference>
<evidence type="ECO:0000256" key="3">
    <source>
        <dbReference type="ARBA" id="ARBA00022527"/>
    </source>
</evidence>
<dbReference type="EMBL" id="PDCK01000043">
    <property type="protein sequence ID" value="PRQ33940.1"/>
    <property type="molecule type" value="Genomic_DNA"/>
</dbReference>
<dbReference type="Pfam" id="PF01163">
    <property type="entry name" value="RIO1"/>
    <property type="match status" value="1"/>
</dbReference>
<sequence length="474" mass="53860">MVDVAEEGLEKSLEGEDEPNLDSCGGCRCGCCWSLLWSSSDSDTQQDVDSFDSEEDDDEALKACFPINYASQRPNAHGGLHSRPNNSNLRHFSNLVRLSPLEGFDLTTSLAMRKLHNRGEYEFIHGCISTGKDANVYYATRSDGQQDVYYPTRSGDQDLAIKVYKTSVMGFKHRGGYVQGDYRFRHEYSGHNPRKQVSKWVEKEWRNLKRIKEAGIRCPTAYDFGPIVLVMEFIGIGWQLIISMRMLYQKAKLVHADLSEYNVLYFEGHLYMIDVSQAVELNDPSANGFLCKDCLYVSDFFKKHGAAVMTTRELFDFIVDPCISDDMVDSYLNMVQYKVVARGSISAEDEIADSVFVQSFIASSLENLKNVEADAIQITSDKDTEEMDYKTITALEQALSRVQLAPLETNSDEENSSDLDSSSGIKAQNKKVARKYFKKKVKEVKIESRKHELQKRPKAVKKRKKKLSEPCRTR</sequence>
<dbReference type="AlphaFoldDB" id="A0A2P6QID5"/>
<keyword evidence="7 14" id="KW-0418">Kinase</keyword>
<evidence type="ECO:0000256" key="6">
    <source>
        <dbReference type="ARBA" id="ARBA00022741"/>
    </source>
</evidence>
<evidence type="ECO:0000313" key="14">
    <source>
        <dbReference type="EMBL" id="PRQ33940.1"/>
    </source>
</evidence>
<proteinExistence type="inferred from homology"/>
<evidence type="ECO:0000256" key="5">
    <source>
        <dbReference type="ARBA" id="ARBA00022723"/>
    </source>
</evidence>
<accession>A0A2P6QID5</accession>
<feature type="region of interest" description="Disordered" evidence="12">
    <location>
        <begin position="1"/>
        <end position="21"/>
    </location>
</feature>
<dbReference type="Gene3D" id="1.10.510.10">
    <property type="entry name" value="Transferase(Phosphotransferase) domain 1"/>
    <property type="match status" value="1"/>
</dbReference>
<evidence type="ECO:0000259" key="13">
    <source>
        <dbReference type="SMART" id="SM00090"/>
    </source>
</evidence>
<dbReference type="GO" id="GO:0106310">
    <property type="term" value="F:protein serine kinase activity"/>
    <property type="evidence" value="ECO:0007669"/>
    <property type="project" value="RHEA"/>
</dbReference>
<comment type="catalytic activity">
    <reaction evidence="10">
        <text>L-threonyl-[protein] + ATP = O-phospho-L-threonyl-[protein] + ADP + H(+)</text>
        <dbReference type="Rhea" id="RHEA:46608"/>
        <dbReference type="Rhea" id="RHEA-COMP:11060"/>
        <dbReference type="Rhea" id="RHEA-COMP:11605"/>
        <dbReference type="ChEBI" id="CHEBI:15378"/>
        <dbReference type="ChEBI" id="CHEBI:30013"/>
        <dbReference type="ChEBI" id="CHEBI:30616"/>
        <dbReference type="ChEBI" id="CHEBI:61977"/>
        <dbReference type="ChEBI" id="CHEBI:456216"/>
        <dbReference type="EC" id="2.7.11.1"/>
    </reaction>
</comment>
<reference evidence="14 15" key="1">
    <citation type="journal article" date="2018" name="Nat. Genet.">
        <title>The Rosa genome provides new insights in the design of modern roses.</title>
        <authorList>
            <person name="Bendahmane M."/>
        </authorList>
    </citation>
    <scope>NUCLEOTIDE SEQUENCE [LARGE SCALE GENOMIC DNA]</scope>
    <source>
        <strain evidence="15">cv. Old Blush</strain>
    </source>
</reference>
<dbReference type="STRING" id="74649.A0A2P6QID5"/>
<dbReference type="SUPFAM" id="SSF56112">
    <property type="entry name" value="Protein kinase-like (PK-like)"/>
    <property type="match status" value="1"/>
</dbReference>
<evidence type="ECO:0000313" key="15">
    <source>
        <dbReference type="Proteomes" id="UP000238479"/>
    </source>
</evidence>
<comment type="caution">
    <text evidence="14">The sequence shown here is derived from an EMBL/GenBank/DDBJ whole genome shotgun (WGS) entry which is preliminary data.</text>
</comment>
<evidence type="ECO:0000256" key="9">
    <source>
        <dbReference type="ARBA" id="ARBA00022842"/>
    </source>
</evidence>
<keyword evidence="6" id="KW-0547">Nucleotide-binding</keyword>
<keyword evidence="8" id="KW-0067">ATP-binding</keyword>
<dbReference type="GO" id="GO:0005524">
    <property type="term" value="F:ATP binding"/>
    <property type="evidence" value="ECO:0007669"/>
    <property type="project" value="UniProtKB-KW"/>
</dbReference>
<dbReference type="GO" id="GO:0046872">
    <property type="term" value="F:metal ion binding"/>
    <property type="evidence" value="ECO:0007669"/>
    <property type="project" value="UniProtKB-KW"/>
</dbReference>
<evidence type="ECO:0000256" key="7">
    <source>
        <dbReference type="ARBA" id="ARBA00022777"/>
    </source>
</evidence>
<feature type="compositionally biased region" description="Basic residues" evidence="12">
    <location>
        <begin position="456"/>
        <end position="466"/>
    </location>
</feature>
<gene>
    <name evidence="14" type="ORF">RchiOBHm_Chr5g0063291</name>
</gene>
<evidence type="ECO:0000256" key="2">
    <source>
        <dbReference type="ARBA" id="ARBA00012513"/>
    </source>
</evidence>
<feature type="region of interest" description="Disordered" evidence="12">
    <location>
        <begin position="447"/>
        <end position="474"/>
    </location>
</feature>
<name>A0A2P6QID5_ROSCH</name>
<dbReference type="InterPro" id="IPR000687">
    <property type="entry name" value="RIO_kinase"/>
</dbReference>
<dbReference type="Proteomes" id="UP000238479">
    <property type="component" value="Chromosome 5"/>
</dbReference>
<keyword evidence="4 14" id="KW-0808">Transferase</keyword>
<dbReference type="SMART" id="SM00090">
    <property type="entry name" value="RIO"/>
    <property type="match status" value="1"/>
</dbReference>
<keyword evidence="3 14" id="KW-0723">Serine/threonine-protein kinase</keyword>
<evidence type="ECO:0000256" key="11">
    <source>
        <dbReference type="ARBA" id="ARBA00048679"/>
    </source>
</evidence>
<dbReference type="Gramene" id="PRQ33940">
    <property type="protein sequence ID" value="PRQ33940"/>
    <property type="gene ID" value="RchiOBHm_Chr5g0063291"/>
</dbReference>
<dbReference type="GO" id="GO:0004674">
    <property type="term" value="F:protein serine/threonine kinase activity"/>
    <property type="evidence" value="ECO:0007669"/>
    <property type="project" value="UniProtKB-KW"/>
</dbReference>
<evidence type="ECO:0000256" key="10">
    <source>
        <dbReference type="ARBA" id="ARBA00047899"/>
    </source>
</evidence>
<protein>
    <recommendedName>
        <fullName evidence="2">non-specific serine/threonine protein kinase</fullName>
        <ecNumber evidence="2">2.7.11.1</ecNumber>
    </recommendedName>
</protein>
<dbReference type="InterPro" id="IPR018935">
    <property type="entry name" value="RIO_kinase_CS"/>
</dbReference>
<comment type="similarity">
    <text evidence="1">Belongs to the protein kinase superfamily. RIO-type Ser/Thr kinase family.</text>
</comment>
<feature type="region of interest" description="Disordered" evidence="12">
    <location>
        <begin position="406"/>
        <end position="433"/>
    </location>
</feature>
<feature type="domain" description="RIO kinase" evidence="13">
    <location>
        <begin position="93"/>
        <end position="320"/>
    </location>
</feature>
<comment type="catalytic activity">
    <reaction evidence="11">
        <text>L-seryl-[protein] + ATP = O-phospho-L-seryl-[protein] + ADP + H(+)</text>
        <dbReference type="Rhea" id="RHEA:17989"/>
        <dbReference type="Rhea" id="RHEA-COMP:9863"/>
        <dbReference type="Rhea" id="RHEA-COMP:11604"/>
        <dbReference type="ChEBI" id="CHEBI:15378"/>
        <dbReference type="ChEBI" id="CHEBI:29999"/>
        <dbReference type="ChEBI" id="CHEBI:30616"/>
        <dbReference type="ChEBI" id="CHEBI:83421"/>
        <dbReference type="ChEBI" id="CHEBI:456216"/>
        <dbReference type="EC" id="2.7.11.1"/>
    </reaction>
</comment>
<dbReference type="PROSITE" id="PS01245">
    <property type="entry name" value="RIO1"/>
    <property type="match status" value="1"/>
</dbReference>
<keyword evidence="5" id="KW-0479">Metal-binding</keyword>
<organism evidence="14 15">
    <name type="scientific">Rosa chinensis</name>
    <name type="common">China rose</name>
    <dbReference type="NCBI Taxonomy" id="74649"/>
    <lineage>
        <taxon>Eukaryota</taxon>
        <taxon>Viridiplantae</taxon>
        <taxon>Streptophyta</taxon>
        <taxon>Embryophyta</taxon>
        <taxon>Tracheophyta</taxon>
        <taxon>Spermatophyta</taxon>
        <taxon>Magnoliopsida</taxon>
        <taxon>eudicotyledons</taxon>
        <taxon>Gunneridae</taxon>
        <taxon>Pentapetalae</taxon>
        <taxon>rosids</taxon>
        <taxon>fabids</taxon>
        <taxon>Rosales</taxon>
        <taxon>Rosaceae</taxon>
        <taxon>Rosoideae</taxon>
        <taxon>Rosoideae incertae sedis</taxon>
        <taxon>Rosa</taxon>
    </lineage>
</organism>
<evidence type="ECO:0000256" key="4">
    <source>
        <dbReference type="ARBA" id="ARBA00022679"/>
    </source>
</evidence>
<keyword evidence="9" id="KW-0460">Magnesium</keyword>
<evidence type="ECO:0000256" key="1">
    <source>
        <dbReference type="ARBA" id="ARBA00009196"/>
    </source>
</evidence>
<evidence type="ECO:0000256" key="12">
    <source>
        <dbReference type="SAM" id="MobiDB-lite"/>
    </source>
</evidence>
<dbReference type="Gene3D" id="3.30.200.20">
    <property type="entry name" value="Phosphorylase Kinase, domain 1"/>
    <property type="match status" value="1"/>
</dbReference>
<evidence type="ECO:0000256" key="8">
    <source>
        <dbReference type="ARBA" id="ARBA00022840"/>
    </source>
</evidence>